<reference evidence="2" key="1">
    <citation type="submission" date="2022-05" db="EMBL/GenBank/DDBJ databases">
        <title>The Musa troglodytarum L. genome provides insights into the mechanism of non-climacteric behaviour and enrichment of carotenoids.</title>
        <authorList>
            <person name="Wang J."/>
        </authorList>
    </citation>
    <scope>NUCLEOTIDE SEQUENCE</scope>
    <source>
        <tissue evidence="2">Leaf</tissue>
    </source>
</reference>
<dbReference type="Proteomes" id="UP001055439">
    <property type="component" value="Chromosome 4"/>
</dbReference>
<gene>
    <name evidence="2" type="ORF">MUK42_29310</name>
</gene>
<accession>A0A9E7FRN7</accession>
<evidence type="ECO:0000313" key="3">
    <source>
        <dbReference type="Proteomes" id="UP001055439"/>
    </source>
</evidence>
<proteinExistence type="predicted"/>
<evidence type="ECO:0000313" key="2">
    <source>
        <dbReference type="EMBL" id="URD98748.1"/>
    </source>
</evidence>
<dbReference type="AlphaFoldDB" id="A0A9E7FRN7"/>
<evidence type="ECO:0000256" key="1">
    <source>
        <dbReference type="SAM" id="MobiDB-lite"/>
    </source>
</evidence>
<sequence length="107" mass="11124">MPSAIQQMDTPQLESGEDLSESSASVLESKLHTWGMDFDGEDSSKPGDGFVALDVEELIVNAADRSEPSSASPRSLVKEVKKNLSRNGSEAGGGGGRQSVALSSVGE</sequence>
<dbReference type="EMBL" id="CP097506">
    <property type="protein sequence ID" value="URD98748.1"/>
    <property type="molecule type" value="Genomic_DNA"/>
</dbReference>
<feature type="region of interest" description="Disordered" evidence="1">
    <location>
        <begin position="1"/>
        <end position="26"/>
    </location>
</feature>
<name>A0A9E7FRN7_9LILI</name>
<dbReference type="OrthoDB" id="683938at2759"/>
<organism evidence="2 3">
    <name type="scientific">Musa troglodytarum</name>
    <name type="common">fe'i banana</name>
    <dbReference type="NCBI Taxonomy" id="320322"/>
    <lineage>
        <taxon>Eukaryota</taxon>
        <taxon>Viridiplantae</taxon>
        <taxon>Streptophyta</taxon>
        <taxon>Embryophyta</taxon>
        <taxon>Tracheophyta</taxon>
        <taxon>Spermatophyta</taxon>
        <taxon>Magnoliopsida</taxon>
        <taxon>Liliopsida</taxon>
        <taxon>Zingiberales</taxon>
        <taxon>Musaceae</taxon>
        <taxon>Musa</taxon>
    </lineage>
</organism>
<keyword evidence="3" id="KW-1185">Reference proteome</keyword>
<feature type="region of interest" description="Disordered" evidence="1">
    <location>
        <begin position="63"/>
        <end position="107"/>
    </location>
</feature>
<protein>
    <submittedName>
        <fullName evidence="2">Uncharacterized protein</fullName>
    </submittedName>
</protein>
<feature type="compositionally biased region" description="Polar residues" evidence="1">
    <location>
        <begin position="1"/>
        <end position="13"/>
    </location>
</feature>